<gene>
    <name evidence="1" type="ORF">C1H84_17185</name>
</gene>
<comment type="caution">
    <text evidence="1">The sequence shown here is derived from an EMBL/GenBank/DDBJ whole genome shotgun (WGS) entry which is preliminary data.</text>
</comment>
<name>A0A365Y7Y3_9MICC</name>
<sequence>MAILKDPTKRTINICEAAGKQRYRTNAIALKAALRHSTVAGKQLGTYACEQCKGWHIEGQGG</sequence>
<accession>A0A365Y7Y3</accession>
<dbReference type="RefSeq" id="WP_047120380.1">
    <property type="nucleotide sequence ID" value="NZ_JBNBOD010000001.1"/>
</dbReference>
<proteinExistence type="predicted"/>
<protein>
    <submittedName>
        <fullName evidence="1">Uncharacterized protein</fullName>
    </submittedName>
</protein>
<dbReference type="EMBL" id="POAF01000012">
    <property type="protein sequence ID" value="RBL98771.1"/>
    <property type="molecule type" value="Genomic_DNA"/>
</dbReference>
<evidence type="ECO:0000313" key="2">
    <source>
        <dbReference type="Proteomes" id="UP000252167"/>
    </source>
</evidence>
<dbReference type="AlphaFoldDB" id="A0A365Y7Y3"/>
<keyword evidence="2" id="KW-1185">Reference proteome</keyword>
<organism evidence="1 2">
    <name type="scientific">Glutamicibacter soli</name>
    <dbReference type="NCBI Taxonomy" id="453836"/>
    <lineage>
        <taxon>Bacteria</taxon>
        <taxon>Bacillati</taxon>
        <taxon>Actinomycetota</taxon>
        <taxon>Actinomycetes</taxon>
        <taxon>Micrococcales</taxon>
        <taxon>Micrococcaceae</taxon>
        <taxon>Glutamicibacter</taxon>
    </lineage>
</organism>
<evidence type="ECO:0000313" key="1">
    <source>
        <dbReference type="EMBL" id="RBL98771.1"/>
    </source>
</evidence>
<dbReference type="Proteomes" id="UP000252167">
    <property type="component" value="Unassembled WGS sequence"/>
</dbReference>
<reference evidence="1 2" key="1">
    <citation type="submission" date="2018-01" db="EMBL/GenBank/DDBJ databases">
        <title>Glutamicibacter soli strain NHPC-3 Whole genome sequence and assembly.</title>
        <authorList>
            <person name="Choudhury P."/>
            <person name="Gupta D."/>
            <person name="Sengupta K."/>
            <person name="Jawed A."/>
            <person name="Sultana N."/>
            <person name="Saha P."/>
        </authorList>
    </citation>
    <scope>NUCLEOTIDE SEQUENCE [LARGE SCALE GENOMIC DNA]</scope>
    <source>
        <strain evidence="1 2">NHPC-3</strain>
    </source>
</reference>